<feature type="domain" description="DUF4964" evidence="1">
    <location>
        <begin position="4"/>
        <end position="46"/>
    </location>
</feature>
<protein>
    <submittedName>
        <fullName evidence="2">DUF4964 domain-containing protein</fullName>
    </submittedName>
</protein>
<name>A0ABX6TD54_9SPHI</name>
<dbReference type="RefSeq" id="WP_167296911.1">
    <property type="nucleotide sequence ID" value="NZ_CP061171.1"/>
</dbReference>
<dbReference type="EMBL" id="CP061171">
    <property type="protein sequence ID" value="QNR83414.1"/>
    <property type="molecule type" value="Genomic_DNA"/>
</dbReference>
<sequence>MSFFNLITKVQDKAPAYLFITNDAYFSIWSFGDGLNQSAIKHRNGRSCLYKD</sequence>
<accession>A0ABX6TD54</accession>
<dbReference type="Pfam" id="PF16334">
    <property type="entry name" value="DUF4964"/>
    <property type="match status" value="1"/>
</dbReference>
<reference evidence="2 3" key="1">
    <citation type="submission" date="2020-09" db="EMBL/GenBank/DDBJ databases">
        <title>Pedobacter sp. SW-16 isolated from soil near Yeocheon.</title>
        <authorList>
            <person name="Im H.S."/>
            <person name="Joung Y."/>
            <person name="Lee S.-S."/>
        </authorList>
    </citation>
    <scope>NUCLEOTIDE SEQUENCE [LARGE SCALE GENOMIC DNA]</scope>
    <source>
        <strain evidence="2 3">SW-16</strain>
    </source>
</reference>
<dbReference type="InterPro" id="IPR032515">
    <property type="entry name" value="DUF4964"/>
</dbReference>
<proteinExistence type="predicted"/>
<evidence type="ECO:0000313" key="3">
    <source>
        <dbReference type="Proteomes" id="UP000516439"/>
    </source>
</evidence>
<keyword evidence="3" id="KW-1185">Reference proteome</keyword>
<evidence type="ECO:0000313" key="2">
    <source>
        <dbReference type="EMBL" id="QNR83414.1"/>
    </source>
</evidence>
<dbReference type="Proteomes" id="UP000516439">
    <property type="component" value="Chromosome"/>
</dbReference>
<organism evidence="2 3">
    <name type="scientific">Pedobacter riviphilus</name>
    <dbReference type="NCBI Taxonomy" id="2766984"/>
    <lineage>
        <taxon>Bacteria</taxon>
        <taxon>Pseudomonadati</taxon>
        <taxon>Bacteroidota</taxon>
        <taxon>Sphingobacteriia</taxon>
        <taxon>Sphingobacteriales</taxon>
        <taxon>Sphingobacteriaceae</taxon>
        <taxon>Pedobacter</taxon>
    </lineage>
</organism>
<evidence type="ECO:0000259" key="1">
    <source>
        <dbReference type="Pfam" id="PF16334"/>
    </source>
</evidence>
<gene>
    <name evidence="2" type="ORF">H9N25_15800</name>
</gene>